<protein>
    <recommendedName>
        <fullName evidence="1">EF-hand domain-containing protein</fullName>
    </recommendedName>
</protein>
<name>A0AAV2U011_CALDB</name>
<sequence length="171" mass="19642">MDAFTDAFIHIDERGQGVITYDELERYVAKNKLDKVMITRWKELFDPDSTGKITLEAFCDKLGLKKAAVIKQRNTMFGMGSDITVISADMLGKDQALISNETRRIVQNTDPYDPQAIIRQLKEFLDTKYGKTWQVAIVDGSYWISHDHIPANSFHFLFNGHAYLVWKIPQP</sequence>
<dbReference type="Pfam" id="PF01221">
    <property type="entry name" value="Dynein_light"/>
    <property type="match status" value="1"/>
</dbReference>
<reference evidence="2" key="1">
    <citation type="submission" date="2024-06" db="EMBL/GenBank/DDBJ databases">
        <authorList>
            <person name="Liu X."/>
            <person name="Lenzi L."/>
            <person name="Haldenby T S."/>
            <person name="Uol C."/>
        </authorList>
    </citation>
    <scope>NUCLEOTIDE SEQUENCE</scope>
</reference>
<dbReference type="InterPro" id="IPR037177">
    <property type="entry name" value="DLC_sf"/>
</dbReference>
<dbReference type="GO" id="GO:0007017">
    <property type="term" value="P:microtubule-based process"/>
    <property type="evidence" value="ECO:0007669"/>
    <property type="project" value="InterPro"/>
</dbReference>
<dbReference type="GO" id="GO:0030286">
    <property type="term" value="C:dynein complex"/>
    <property type="evidence" value="ECO:0007669"/>
    <property type="project" value="InterPro"/>
</dbReference>
<proteinExistence type="predicted"/>
<dbReference type="Gene3D" id="1.10.238.10">
    <property type="entry name" value="EF-hand"/>
    <property type="match status" value="1"/>
</dbReference>
<evidence type="ECO:0000313" key="2">
    <source>
        <dbReference type="EMBL" id="CAL5141936.1"/>
    </source>
</evidence>
<accession>A0AAV2U011</accession>
<dbReference type="InterPro" id="IPR001372">
    <property type="entry name" value="Dynein_light_chain_typ-1/2"/>
</dbReference>
<dbReference type="Gene3D" id="3.30.740.10">
    <property type="entry name" value="Protein Inhibitor Of Neuronal Nitric Oxide Synthase"/>
    <property type="match status" value="1"/>
</dbReference>
<comment type="caution">
    <text evidence="2">The sequence shown here is derived from an EMBL/GenBank/DDBJ whole genome shotgun (WGS) entry which is preliminary data.</text>
</comment>
<feature type="domain" description="EF-hand" evidence="1">
    <location>
        <begin position="1"/>
        <end position="34"/>
    </location>
</feature>
<evidence type="ECO:0000259" key="1">
    <source>
        <dbReference type="PROSITE" id="PS50222"/>
    </source>
</evidence>
<dbReference type="CDD" id="cd21454">
    <property type="entry name" value="DLC-like_TAL"/>
    <property type="match status" value="1"/>
</dbReference>
<dbReference type="SMART" id="SM01375">
    <property type="entry name" value="Dynein_light"/>
    <property type="match status" value="1"/>
</dbReference>
<gene>
    <name evidence="2" type="ORF">CDAUBV1_LOCUS17226</name>
</gene>
<organism evidence="2 3">
    <name type="scientific">Calicophoron daubneyi</name>
    <name type="common">Rumen fluke</name>
    <name type="synonym">Paramphistomum daubneyi</name>
    <dbReference type="NCBI Taxonomy" id="300641"/>
    <lineage>
        <taxon>Eukaryota</taxon>
        <taxon>Metazoa</taxon>
        <taxon>Spiralia</taxon>
        <taxon>Lophotrochozoa</taxon>
        <taxon>Platyhelminthes</taxon>
        <taxon>Trematoda</taxon>
        <taxon>Digenea</taxon>
        <taxon>Plagiorchiida</taxon>
        <taxon>Pronocephalata</taxon>
        <taxon>Paramphistomoidea</taxon>
        <taxon>Paramphistomidae</taxon>
        <taxon>Calicophoron</taxon>
    </lineage>
</organism>
<dbReference type="EMBL" id="CAXLJL010000933">
    <property type="protein sequence ID" value="CAL5141936.1"/>
    <property type="molecule type" value="Genomic_DNA"/>
</dbReference>
<dbReference type="SUPFAM" id="SSF47473">
    <property type="entry name" value="EF-hand"/>
    <property type="match status" value="1"/>
</dbReference>
<dbReference type="InterPro" id="IPR002048">
    <property type="entry name" value="EF_hand_dom"/>
</dbReference>
<dbReference type="SUPFAM" id="SSF54648">
    <property type="entry name" value="DLC"/>
    <property type="match status" value="1"/>
</dbReference>
<dbReference type="AlphaFoldDB" id="A0AAV2U011"/>
<dbReference type="PROSITE" id="PS50222">
    <property type="entry name" value="EF_HAND_2"/>
    <property type="match status" value="1"/>
</dbReference>
<evidence type="ECO:0000313" key="3">
    <source>
        <dbReference type="Proteomes" id="UP001497525"/>
    </source>
</evidence>
<dbReference type="Proteomes" id="UP001497525">
    <property type="component" value="Unassembled WGS sequence"/>
</dbReference>
<dbReference type="InterPro" id="IPR011992">
    <property type="entry name" value="EF-hand-dom_pair"/>
</dbReference>
<dbReference type="GO" id="GO:0005509">
    <property type="term" value="F:calcium ion binding"/>
    <property type="evidence" value="ECO:0007669"/>
    <property type="project" value="InterPro"/>
</dbReference>